<accession>K9WRF3</accession>
<proteinExistence type="predicted"/>
<evidence type="ECO:0000313" key="3">
    <source>
        <dbReference type="Proteomes" id="UP000010471"/>
    </source>
</evidence>
<dbReference type="SUPFAM" id="SSF53756">
    <property type="entry name" value="UDP-Glycosyltransferase/glycogen phosphorylase"/>
    <property type="match status" value="1"/>
</dbReference>
<dbReference type="InterPro" id="IPR050194">
    <property type="entry name" value="Glycosyltransferase_grp1"/>
</dbReference>
<dbReference type="PATRIC" id="fig|1173027.3.peg.7234"/>
<geneLocation type="plasmid" evidence="2 3">
    <name>pMIC7113.02</name>
</geneLocation>
<dbReference type="RefSeq" id="WP_015211511.1">
    <property type="nucleotide sequence ID" value="NC_019760.1"/>
</dbReference>
<dbReference type="Gene3D" id="3.40.50.2000">
    <property type="entry name" value="Glycogen Phosphorylase B"/>
    <property type="match status" value="2"/>
</dbReference>
<gene>
    <name evidence="2" type="ORF">Mic7113_6539</name>
</gene>
<dbReference type="Pfam" id="PF00534">
    <property type="entry name" value="Glycos_transf_1"/>
    <property type="match status" value="1"/>
</dbReference>
<feature type="domain" description="Glycosyl transferase family 1" evidence="1">
    <location>
        <begin position="225"/>
        <end position="385"/>
    </location>
</feature>
<name>K9WRF3_9CYAN</name>
<keyword evidence="2" id="KW-0614">Plasmid</keyword>
<protein>
    <submittedName>
        <fullName evidence="2">Glycosyltransferase</fullName>
    </submittedName>
</protein>
<evidence type="ECO:0000259" key="1">
    <source>
        <dbReference type="Pfam" id="PF00534"/>
    </source>
</evidence>
<evidence type="ECO:0000313" key="2">
    <source>
        <dbReference type="EMBL" id="AFZ22117.1"/>
    </source>
</evidence>
<dbReference type="KEGG" id="mic:Mic7113_6539"/>
<dbReference type="GO" id="GO:0016757">
    <property type="term" value="F:glycosyltransferase activity"/>
    <property type="evidence" value="ECO:0007669"/>
    <property type="project" value="InterPro"/>
</dbReference>
<organism evidence="2 3">
    <name type="scientific">Allocoleopsis franciscana PCC 7113</name>
    <dbReference type="NCBI Taxonomy" id="1173027"/>
    <lineage>
        <taxon>Bacteria</taxon>
        <taxon>Bacillati</taxon>
        <taxon>Cyanobacteriota</taxon>
        <taxon>Cyanophyceae</taxon>
        <taxon>Coleofasciculales</taxon>
        <taxon>Coleofasciculaceae</taxon>
        <taxon>Allocoleopsis</taxon>
        <taxon>Allocoleopsis franciscana</taxon>
    </lineage>
</organism>
<dbReference type="PANTHER" id="PTHR45947:SF3">
    <property type="entry name" value="SULFOQUINOVOSYL TRANSFERASE SQD2"/>
    <property type="match status" value="1"/>
</dbReference>
<keyword evidence="3" id="KW-1185">Reference proteome</keyword>
<dbReference type="OrthoDB" id="9775208at2"/>
<dbReference type="EMBL" id="CP003632">
    <property type="protein sequence ID" value="AFZ22117.1"/>
    <property type="molecule type" value="Genomic_DNA"/>
</dbReference>
<dbReference type="PANTHER" id="PTHR45947">
    <property type="entry name" value="SULFOQUINOVOSYL TRANSFERASE SQD2"/>
    <property type="match status" value="1"/>
</dbReference>
<sequence length="424" mass="47591">MRVVIVAENASAKLGGEAFDPLHYFRVLRSRNIEAHLVVHSRTQAELQAMYPEDCSYMHFVPDTWLHRLLWFCEQRLPRRAGEVTMGLLSHLYTQSIQRRLIHQLVREYQIDLVHEPIPLSPKYPSLMFGLGVPVIIGPLNGGMEFPPAFRSRQNYFEELTIAVGRQVSNFCNRLLPGKLRAKTLLVANERTKQSLPKGLRGTVIELVDNGVDLSVWRPVAPVPKEPNQRVRFVYVGRLVDWKAVDLLLEAFQPVAAQTDAILEIIGDGKLRQELEALSQRLGLTDSVIFTGWLSQAECAKKLQQADGMVLPSLLECGGAVVLEAMAMGLPVIATNWGGPADYLDSTCGFLIDPTSKEAFVNELTDAMIKLSLSPELRLSMGRAGLERVQKYFDWERKVDRILEIYQETCAEKPTQCIGSGRAI</sequence>
<dbReference type="CDD" id="cd03801">
    <property type="entry name" value="GT4_PimA-like"/>
    <property type="match status" value="1"/>
</dbReference>
<reference evidence="2 3" key="1">
    <citation type="submission" date="2012-06" db="EMBL/GenBank/DDBJ databases">
        <title>Finished plasmid 2 of genome of Microcoleus sp. PCC 7113.</title>
        <authorList>
            <consortium name="US DOE Joint Genome Institute"/>
            <person name="Gugger M."/>
            <person name="Coursin T."/>
            <person name="Rippka R."/>
            <person name="Tandeau De Marsac N."/>
            <person name="Huntemann M."/>
            <person name="Wei C.-L."/>
            <person name="Han J."/>
            <person name="Detter J.C."/>
            <person name="Han C."/>
            <person name="Tapia R."/>
            <person name="Chen A."/>
            <person name="Kyrpides N."/>
            <person name="Mavromatis K."/>
            <person name="Markowitz V."/>
            <person name="Szeto E."/>
            <person name="Ivanova N."/>
            <person name="Pagani I."/>
            <person name="Pati A."/>
            <person name="Goodwin L."/>
            <person name="Nordberg H.P."/>
            <person name="Cantor M.N."/>
            <person name="Hua S.X."/>
            <person name="Woyke T."/>
            <person name="Kerfeld C.A."/>
        </authorList>
    </citation>
    <scope>NUCLEOTIDE SEQUENCE [LARGE SCALE GENOMIC DNA]</scope>
    <source>
        <strain evidence="2 3">PCC 7113</strain>
        <plasmid evidence="2 3">pMIC7113.02</plasmid>
    </source>
</reference>
<dbReference type="InterPro" id="IPR001296">
    <property type="entry name" value="Glyco_trans_1"/>
</dbReference>
<keyword evidence="2" id="KW-0808">Transferase</keyword>
<dbReference type="HOGENOM" id="CLU_052026_0_0_3"/>
<dbReference type="AlphaFoldDB" id="K9WRF3"/>
<dbReference type="Proteomes" id="UP000010471">
    <property type="component" value="Plasmid pMIC7113.02"/>
</dbReference>